<organism evidence="2 3">
    <name type="scientific">Pipistrellus nathusii</name>
    <name type="common">Nathusius' pipistrelle</name>
    <dbReference type="NCBI Taxonomy" id="59473"/>
    <lineage>
        <taxon>Eukaryota</taxon>
        <taxon>Metazoa</taxon>
        <taxon>Chordata</taxon>
        <taxon>Craniata</taxon>
        <taxon>Vertebrata</taxon>
        <taxon>Euteleostomi</taxon>
        <taxon>Mammalia</taxon>
        <taxon>Eutheria</taxon>
        <taxon>Laurasiatheria</taxon>
        <taxon>Chiroptera</taxon>
        <taxon>Yangochiroptera</taxon>
        <taxon>Vespertilionidae</taxon>
        <taxon>Pipistrellus</taxon>
    </lineage>
</organism>
<dbReference type="Proteomes" id="UP001314169">
    <property type="component" value="Chromosome 4"/>
</dbReference>
<name>A0ABP0A688_PIPNA</name>
<keyword evidence="1" id="KW-0732">Signal</keyword>
<evidence type="ECO:0000313" key="3">
    <source>
        <dbReference type="Proteomes" id="UP001314169"/>
    </source>
</evidence>
<accession>A0ABP0A688</accession>
<feature type="chain" id="PRO_5047082262" evidence="1">
    <location>
        <begin position="30"/>
        <end position="113"/>
    </location>
</feature>
<sequence>MTEGLSSSLRIPFVQLLFLLTWLCSPVLTSRETSHVSCCKWFCFHMYSCTYIHVAHLFSEIDEQTESSTRSSQTFSPFAVAFGVTLTTCTLLFRQLLYSQYYEFSVLNFFVTL</sequence>
<keyword evidence="3" id="KW-1185">Reference proteome</keyword>
<proteinExistence type="predicted"/>
<protein>
    <submittedName>
        <fullName evidence="2">Uncharacterized protein</fullName>
    </submittedName>
</protein>
<dbReference type="EMBL" id="OY882861">
    <property type="protein sequence ID" value="CAK6444805.1"/>
    <property type="molecule type" value="Genomic_DNA"/>
</dbReference>
<gene>
    <name evidence="2" type="ORF">MPIPNATIZW_LOCUS13111</name>
</gene>
<evidence type="ECO:0000313" key="2">
    <source>
        <dbReference type="EMBL" id="CAK6444805.1"/>
    </source>
</evidence>
<reference evidence="2" key="1">
    <citation type="submission" date="2023-12" db="EMBL/GenBank/DDBJ databases">
        <authorList>
            <person name="Brown T."/>
        </authorList>
    </citation>
    <scope>NUCLEOTIDE SEQUENCE</scope>
</reference>
<feature type="signal peptide" evidence="1">
    <location>
        <begin position="1"/>
        <end position="29"/>
    </location>
</feature>
<evidence type="ECO:0000256" key="1">
    <source>
        <dbReference type="SAM" id="SignalP"/>
    </source>
</evidence>